<feature type="binding site" evidence="4">
    <location>
        <begin position="14"/>
        <end position="21"/>
    </location>
    <ligand>
        <name>ATP</name>
        <dbReference type="ChEBI" id="CHEBI:30616"/>
    </ligand>
</feature>
<evidence type="ECO:0000256" key="2">
    <source>
        <dbReference type="ARBA" id="ARBA00022840"/>
    </source>
</evidence>
<keyword evidence="2 4" id="KW-0067">ATP-binding</keyword>
<dbReference type="GO" id="GO:0005525">
    <property type="term" value="F:GTP binding"/>
    <property type="evidence" value="ECO:0007669"/>
    <property type="project" value="UniProtKB-UniRule"/>
</dbReference>
<dbReference type="AlphaFoldDB" id="A0A0E4GUG9"/>
<keyword evidence="3 4" id="KW-0342">GTP-binding</keyword>
<evidence type="ECO:0000256" key="4">
    <source>
        <dbReference type="HAMAP-Rule" id="MF_00636"/>
    </source>
</evidence>
<keyword evidence="8" id="KW-1185">Reference proteome</keyword>
<dbReference type="PANTHER" id="PTHR30448:SF0">
    <property type="entry name" value="RNASE ADAPTER PROTEIN RAPZ"/>
    <property type="match status" value="1"/>
</dbReference>
<accession>A0A0E4GUG9</accession>
<dbReference type="PANTHER" id="PTHR30448">
    <property type="entry name" value="RNASE ADAPTER PROTEIN RAPZ"/>
    <property type="match status" value="1"/>
</dbReference>
<evidence type="ECO:0000256" key="3">
    <source>
        <dbReference type="ARBA" id="ARBA00023134"/>
    </source>
</evidence>
<dbReference type="InterPro" id="IPR027417">
    <property type="entry name" value="P-loop_NTPase"/>
</dbReference>
<dbReference type="InterPro" id="IPR053930">
    <property type="entry name" value="RapZ-like_N"/>
</dbReference>
<feature type="domain" description="RapZ C-terminal" evidence="6">
    <location>
        <begin position="169"/>
        <end position="287"/>
    </location>
</feature>
<evidence type="ECO:0000256" key="1">
    <source>
        <dbReference type="ARBA" id="ARBA00022741"/>
    </source>
</evidence>
<sequence>MEPNNQPNVLIITGLSGAGKTQTMNCLEDLGYYCVDNLPPALMIKFIELSMQSEARIEKVALVIDVRGGEFFHDLSQSLNELEENQIAFEILFLEASEEVLVRRFKESRRRHPLAISSRLLEAIRMERNILEELRGRANIIIDTSNLTPRELKNKLLSYYSEGNKGDFTINIVSFGYKAGIPLDCDIMMDVRFLPNPFYDPLMRTMTGEDDDVIRYVLENPVTKSFTRRFLNLLKFLVPYYIEEGKTNLVLSIGCTGGQHRSVVLADYCGGQLKKMGYNVIVRHRDIARYKEEV</sequence>
<gene>
    <name evidence="7" type="ORF">2442</name>
</gene>
<protein>
    <submittedName>
        <fullName evidence="7">ATPase, P-loop-containing</fullName>
    </submittedName>
</protein>
<feature type="domain" description="RapZ-like N-terminal" evidence="5">
    <location>
        <begin position="9"/>
        <end position="158"/>
    </location>
</feature>
<dbReference type="NCBIfam" id="NF003828">
    <property type="entry name" value="PRK05416.1"/>
    <property type="match status" value="1"/>
</dbReference>
<organism evidence="7 8">
    <name type="scientific">Syntrophomonas zehnderi OL-4</name>
    <dbReference type="NCBI Taxonomy" id="690567"/>
    <lineage>
        <taxon>Bacteria</taxon>
        <taxon>Bacillati</taxon>
        <taxon>Bacillota</taxon>
        <taxon>Clostridia</taxon>
        <taxon>Eubacteriales</taxon>
        <taxon>Syntrophomonadaceae</taxon>
        <taxon>Syntrophomonas</taxon>
    </lineage>
</organism>
<evidence type="ECO:0000313" key="7">
    <source>
        <dbReference type="EMBL" id="CQB51979.1"/>
    </source>
</evidence>
<keyword evidence="1 4" id="KW-0547">Nucleotide-binding</keyword>
<dbReference type="PIRSF" id="PIRSF005052">
    <property type="entry name" value="P-loopkin"/>
    <property type="match status" value="1"/>
</dbReference>
<reference evidence="7 8" key="1">
    <citation type="submission" date="2015-03" db="EMBL/GenBank/DDBJ databases">
        <authorList>
            <person name="Murphy D."/>
        </authorList>
    </citation>
    <scope>NUCLEOTIDE SEQUENCE [LARGE SCALE GENOMIC DNA]</scope>
    <source>
        <strain evidence="7 8">OL-4</strain>
    </source>
</reference>
<dbReference type="InterPro" id="IPR005337">
    <property type="entry name" value="RapZ-like"/>
</dbReference>
<proteinExistence type="inferred from homology"/>
<name>A0A0E4GUG9_9FIRM</name>
<dbReference type="Pfam" id="PF03668">
    <property type="entry name" value="RapZ-like_N"/>
    <property type="match status" value="1"/>
</dbReference>
<dbReference type="Pfam" id="PF22740">
    <property type="entry name" value="PapZ_C"/>
    <property type="match status" value="1"/>
</dbReference>
<evidence type="ECO:0000259" key="5">
    <source>
        <dbReference type="Pfam" id="PF03668"/>
    </source>
</evidence>
<dbReference type="InterPro" id="IPR053931">
    <property type="entry name" value="RapZ_C"/>
</dbReference>
<dbReference type="GO" id="GO:0005524">
    <property type="term" value="F:ATP binding"/>
    <property type="evidence" value="ECO:0007669"/>
    <property type="project" value="UniProtKB-UniRule"/>
</dbReference>
<evidence type="ECO:0000259" key="6">
    <source>
        <dbReference type="Pfam" id="PF22740"/>
    </source>
</evidence>
<dbReference type="Proteomes" id="UP000045545">
    <property type="component" value="Unassembled WGS sequence"/>
</dbReference>
<dbReference type="HAMAP" id="MF_00636">
    <property type="entry name" value="RapZ_like"/>
    <property type="match status" value="1"/>
</dbReference>
<feature type="binding site" evidence="4">
    <location>
        <begin position="65"/>
        <end position="68"/>
    </location>
    <ligand>
        <name>GTP</name>
        <dbReference type="ChEBI" id="CHEBI:37565"/>
    </ligand>
</feature>
<dbReference type="STRING" id="690567.2442"/>
<dbReference type="EMBL" id="CGIH01000042">
    <property type="protein sequence ID" value="CQB51979.1"/>
    <property type="molecule type" value="Genomic_DNA"/>
</dbReference>
<dbReference type="SUPFAM" id="SSF52540">
    <property type="entry name" value="P-loop containing nucleoside triphosphate hydrolases"/>
    <property type="match status" value="1"/>
</dbReference>
<evidence type="ECO:0000313" key="8">
    <source>
        <dbReference type="Proteomes" id="UP000045545"/>
    </source>
</evidence>
<dbReference type="Gene3D" id="3.40.50.300">
    <property type="entry name" value="P-loop containing nucleotide triphosphate hydrolases"/>
    <property type="match status" value="1"/>
</dbReference>